<organism evidence="1">
    <name type="scientific">marine sediment metagenome</name>
    <dbReference type="NCBI Taxonomy" id="412755"/>
    <lineage>
        <taxon>unclassified sequences</taxon>
        <taxon>metagenomes</taxon>
        <taxon>ecological metagenomes</taxon>
    </lineage>
</organism>
<comment type="caution">
    <text evidence="1">The sequence shown here is derived from an EMBL/GenBank/DDBJ whole genome shotgun (WGS) entry which is preliminary data.</text>
</comment>
<dbReference type="Gene3D" id="3.40.50.150">
    <property type="entry name" value="Vaccinia Virus protein VP39"/>
    <property type="match status" value="1"/>
</dbReference>
<dbReference type="Pfam" id="PF13489">
    <property type="entry name" value="Methyltransf_23"/>
    <property type="match status" value="1"/>
</dbReference>
<evidence type="ECO:0008006" key="2">
    <source>
        <dbReference type="Google" id="ProtNLM"/>
    </source>
</evidence>
<dbReference type="EMBL" id="BARU01005333">
    <property type="protein sequence ID" value="GAH34834.1"/>
    <property type="molecule type" value="Genomic_DNA"/>
</dbReference>
<reference evidence="1" key="1">
    <citation type="journal article" date="2014" name="Front. Microbiol.">
        <title>High frequency of phylogenetically diverse reductive dehalogenase-homologous genes in deep subseafloor sedimentary metagenomes.</title>
        <authorList>
            <person name="Kawai M."/>
            <person name="Futagami T."/>
            <person name="Toyoda A."/>
            <person name="Takaki Y."/>
            <person name="Nishi S."/>
            <person name="Hori S."/>
            <person name="Arai W."/>
            <person name="Tsubouchi T."/>
            <person name="Morono Y."/>
            <person name="Uchiyama I."/>
            <person name="Ito T."/>
            <person name="Fujiyama A."/>
            <person name="Inagaki F."/>
            <person name="Takami H."/>
        </authorList>
    </citation>
    <scope>NUCLEOTIDE SEQUENCE</scope>
    <source>
        <strain evidence="1">Expedition CK06-06</strain>
    </source>
</reference>
<protein>
    <recommendedName>
        <fullName evidence="2">Methyltransferase type 11 domain-containing protein</fullName>
    </recommendedName>
</protein>
<dbReference type="AlphaFoldDB" id="X1FZQ7"/>
<sequence>MDGAKTELGKENFDIIIASDILEHIENDIAALAAWNRTLKQGGRIIIFVPAFRFLWTGHDEANRHFRRYSKLELLALLKKNNFEIERSSYWNFSLFLPIGLTRIFEKAFSKNKKNMRDQLYELKPAINQILTNVLSVENRILKVVDLPVGLSVFAIARKKR</sequence>
<evidence type="ECO:0000313" key="1">
    <source>
        <dbReference type="EMBL" id="GAH34834.1"/>
    </source>
</evidence>
<dbReference type="SUPFAM" id="SSF53335">
    <property type="entry name" value="S-adenosyl-L-methionine-dependent methyltransferases"/>
    <property type="match status" value="1"/>
</dbReference>
<gene>
    <name evidence="1" type="ORF">S03H2_10363</name>
</gene>
<name>X1FZQ7_9ZZZZ</name>
<proteinExistence type="predicted"/>
<accession>X1FZQ7</accession>
<dbReference type="InterPro" id="IPR029063">
    <property type="entry name" value="SAM-dependent_MTases_sf"/>
</dbReference>